<proteinExistence type="predicted"/>
<dbReference type="GO" id="GO:0003676">
    <property type="term" value="F:nucleic acid binding"/>
    <property type="evidence" value="ECO:0007669"/>
    <property type="project" value="InterPro"/>
</dbReference>
<dbReference type="EMBL" id="VAHF01000008">
    <property type="protein sequence ID" value="TXG57245.1"/>
    <property type="molecule type" value="Genomic_DNA"/>
</dbReference>
<dbReference type="Gene3D" id="3.30.420.10">
    <property type="entry name" value="Ribonuclease H-like superfamily/Ribonuclease H"/>
    <property type="match status" value="1"/>
</dbReference>
<dbReference type="InterPro" id="IPR012337">
    <property type="entry name" value="RNaseH-like_sf"/>
</dbReference>
<name>A0A5C7HKG9_9ROSI</name>
<dbReference type="Proteomes" id="UP000323000">
    <property type="component" value="Chromosome 8"/>
</dbReference>
<gene>
    <name evidence="3" type="ORF">EZV62_018558</name>
</gene>
<organism evidence="3 4">
    <name type="scientific">Acer yangbiense</name>
    <dbReference type="NCBI Taxonomy" id="1000413"/>
    <lineage>
        <taxon>Eukaryota</taxon>
        <taxon>Viridiplantae</taxon>
        <taxon>Streptophyta</taxon>
        <taxon>Embryophyta</taxon>
        <taxon>Tracheophyta</taxon>
        <taxon>Spermatophyta</taxon>
        <taxon>Magnoliopsida</taxon>
        <taxon>eudicotyledons</taxon>
        <taxon>Gunneridae</taxon>
        <taxon>Pentapetalae</taxon>
        <taxon>rosids</taxon>
        <taxon>malvids</taxon>
        <taxon>Sapindales</taxon>
        <taxon>Sapindaceae</taxon>
        <taxon>Hippocastanoideae</taxon>
        <taxon>Acereae</taxon>
        <taxon>Acer</taxon>
    </lineage>
</organism>
<dbReference type="Pfam" id="PF13966">
    <property type="entry name" value="zf-RVT"/>
    <property type="match status" value="1"/>
</dbReference>
<dbReference type="CDD" id="cd06222">
    <property type="entry name" value="RNase_H_like"/>
    <property type="match status" value="1"/>
</dbReference>
<reference evidence="4" key="1">
    <citation type="journal article" date="2019" name="Gigascience">
        <title>De novo genome assembly of the endangered Acer yangbiense, a plant species with extremely small populations endemic to Yunnan Province, China.</title>
        <authorList>
            <person name="Yang J."/>
            <person name="Wariss H.M."/>
            <person name="Tao L."/>
            <person name="Zhang R."/>
            <person name="Yun Q."/>
            <person name="Hollingsworth P."/>
            <person name="Dao Z."/>
            <person name="Luo G."/>
            <person name="Guo H."/>
            <person name="Ma Y."/>
            <person name="Sun W."/>
        </authorList>
    </citation>
    <scope>NUCLEOTIDE SEQUENCE [LARGE SCALE GENOMIC DNA]</scope>
    <source>
        <strain evidence="4">cv. Malutang</strain>
    </source>
</reference>
<dbReference type="InterPro" id="IPR053151">
    <property type="entry name" value="RNase_H-like"/>
</dbReference>
<evidence type="ECO:0000259" key="2">
    <source>
        <dbReference type="Pfam" id="PF13966"/>
    </source>
</evidence>
<dbReference type="OrthoDB" id="1749810at2759"/>
<dbReference type="Pfam" id="PF13456">
    <property type="entry name" value="RVT_3"/>
    <property type="match status" value="1"/>
</dbReference>
<dbReference type="InterPro" id="IPR002156">
    <property type="entry name" value="RNaseH_domain"/>
</dbReference>
<feature type="domain" description="Reverse transcriptase zinc-binding" evidence="2">
    <location>
        <begin position="101"/>
        <end position="193"/>
    </location>
</feature>
<evidence type="ECO:0000313" key="3">
    <source>
        <dbReference type="EMBL" id="TXG57245.1"/>
    </source>
</evidence>
<keyword evidence="4" id="KW-1185">Reference proteome</keyword>
<accession>A0A5C7HKG9</accession>
<sequence>MEEMSVKFPDCEDIISSSWKESSRAIELSDVQKKINTCAVNLSKWSRHKFGDLCLPSGDWNYALVHNSFLPDDAALILNLPRLSPNRDDTLCWHFDRKGFYSVRSGYKVAIGLKERAGSASPQLSSWWRFLWKCNVPNKCKIFFWKAFHGWLPTFATLARRRVDVLDHCLFCGAANESITHVLWSCQLAVDVWRMLLGEESNRNCVVHGAVGWNAADLVAWVDNFASDFRVANEPNHKEIFSHQPTWKPPKLGEFKINCDTSFRLRSGTAGVGVIIRNYKGTTIAAKSSPVLGCNSIEMLEAHACLVGLQLAIDVGISGVVLESDAEGVVRLLSNHIVPRTEIGAIIRRSLDLGASVHLLSVDAVRRGANSVAHNLAQLAHSLDGPMVWLDSLPPDIARLVSLDSSAFACSV</sequence>
<dbReference type="GO" id="GO:0004523">
    <property type="term" value="F:RNA-DNA hybrid ribonuclease activity"/>
    <property type="evidence" value="ECO:0007669"/>
    <property type="project" value="InterPro"/>
</dbReference>
<evidence type="ECO:0008006" key="5">
    <source>
        <dbReference type="Google" id="ProtNLM"/>
    </source>
</evidence>
<feature type="domain" description="RNase H type-1" evidence="1">
    <location>
        <begin position="258"/>
        <end position="379"/>
    </location>
</feature>
<dbReference type="PANTHER" id="PTHR47723:SF24">
    <property type="entry name" value="RNASE H TYPE-1 DOMAIN-CONTAINING PROTEIN"/>
    <property type="match status" value="1"/>
</dbReference>
<dbReference type="SUPFAM" id="SSF53098">
    <property type="entry name" value="Ribonuclease H-like"/>
    <property type="match status" value="1"/>
</dbReference>
<evidence type="ECO:0000259" key="1">
    <source>
        <dbReference type="Pfam" id="PF13456"/>
    </source>
</evidence>
<dbReference type="InterPro" id="IPR026960">
    <property type="entry name" value="RVT-Znf"/>
</dbReference>
<evidence type="ECO:0000313" key="4">
    <source>
        <dbReference type="Proteomes" id="UP000323000"/>
    </source>
</evidence>
<dbReference type="InterPro" id="IPR044730">
    <property type="entry name" value="RNase_H-like_dom_plant"/>
</dbReference>
<dbReference type="AlphaFoldDB" id="A0A5C7HKG9"/>
<dbReference type="InterPro" id="IPR036397">
    <property type="entry name" value="RNaseH_sf"/>
</dbReference>
<comment type="caution">
    <text evidence="3">The sequence shown here is derived from an EMBL/GenBank/DDBJ whole genome shotgun (WGS) entry which is preliminary data.</text>
</comment>
<protein>
    <recommendedName>
        <fullName evidence="5">RNase H type-1 domain-containing protein</fullName>
    </recommendedName>
</protein>
<dbReference type="PANTHER" id="PTHR47723">
    <property type="entry name" value="OS05G0353850 PROTEIN"/>
    <property type="match status" value="1"/>
</dbReference>